<dbReference type="InParanoid" id="A0A194X097"/>
<feature type="domain" description="Plastocyanin-like" evidence="6">
    <location>
        <begin position="150"/>
        <end position="305"/>
    </location>
</feature>
<keyword evidence="3" id="KW-0560">Oxidoreductase</keyword>
<dbReference type="SUPFAM" id="SSF49503">
    <property type="entry name" value="Cupredoxins"/>
    <property type="match status" value="3"/>
</dbReference>
<accession>A0A194X097</accession>
<feature type="domain" description="Plastocyanin-like" evidence="8">
    <location>
        <begin position="64"/>
        <end position="112"/>
    </location>
</feature>
<evidence type="ECO:0000259" key="8">
    <source>
        <dbReference type="Pfam" id="PF07732"/>
    </source>
</evidence>
<evidence type="ECO:0000259" key="7">
    <source>
        <dbReference type="Pfam" id="PF07731"/>
    </source>
</evidence>
<reference evidence="9 10" key="1">
    <citation type="submission" date="2015-10" db="EMBL/GenBank/DDBJ databases">
        <title>Full genome of DAOMC 229536 Phialocephala scopiformis, a fungal endophyte of spruce producing the potent anti-insectan compound rugulosin.</title>
        <authorList>
            <consortium name="DOE Joint Genome Institute"/>
            <person name="Walker A.K."/>
            <person name="Frasz S.L."/>
            <person name="Seifert K.A."/>
            <person name="Miller J.D."/>
            <person name="Mondo S.J."/>
            <person name="Labutti K."/>
            <person name="Lipzen A."/>
            <person name="Dockter R."/>
            <person name="Kennedy M."/>
            <person name="Grigoriev I.V."/>
            <person name="Spatafora J.W."/>
        </authorList>
    </citation>
    <scope>NUCLEOTIDE SEQUENCE [LARGE SCALE GENOMIC DNA]</scope>
    <source>
        <strain evidence="9 10">CBS 120377</strain>
    </source>
</reference>
<keyword evidence="5" id="KW-0732">Signal</keyword>
<dbReference type="InterPro" id="IPR011707">
    <property type="entry name" value="Cu-oxidase-like_N"/>
</dbReference>
<evidence type="ECO:0000256" key="3">
    <source>
        <dbReference type="ARBA" id="ARBA00023002"/>
    </source>
</evidence>
<dbReference type="KEGG" id="psco:LY89DRAFT_754511"/>
<evidence type="ECO:0000313" key="9">
    <source>
        <dbReference type="EMBL" id="KUJ13616.1"/>
    </source>
</evidence>
<organism evidence="9 10">
    <name type="scientific">Mollisia scopiformis</name>
    <name type="common">Conifer needle endophyte fungus</name>
    <name type="synonym">Phialocephala scopiformis</name>
    <dbReference type="NCBI Taxonomy" id="149040"/>
    <lineage>
        <taxon>Eukaryota</taxon>
        <taxon>Fungi</taxon>
        <taxon>Dikarya</taxon>
        <taxon>Ascomycota</taxon>
        <taxon>Pezizomycotina</taxon>
        <taxon>Leotiomycetes</taxon>
        <taxon>Helotiales</taxon>
        <taxon>Mollisiaceae</taxon>
        <taxon>Mollisia</taxon>
    </lineage>
</organism>
<dbReference type="EMBL" id="KQ947422">
    <property type="protein sequence ID" value="KUJ13616.1"/>
    <property type="molecule type" value="Genomic_DNA"/>
</dbReference>
<dbReference type="Proteomes" id="UP000070700">
    <property type="component" value="Unassembled WGS sequence"/>
</dbReference>
<evidence type="ECO:0000256" key="5">
    <source>
        <dbReference type="SAM" id="SignalP"/>
    </source>
</evidence>
<sequence>MLISRQLLLLSHWALGVLAAKDNLQRNPVDTPQNRSYWSPGFDIQTDYEDKTPPGRLREYELTITQEWIAPDGYLTYGTVFNGRYPGPTIEADWGDTLLLQGITVINNLKNYNGTYYSVPCQDTNGLVDVGGPLIINGPSVLDYDFDLGPWLFSDWYHADAFSLYHEELDTVRNLAPLPDSIVLNGKGVCDCDQATDSRCTGKAEYYEVLVTEGKTYKIAVENTGTLLTLTFFIDGHNFTVIETDFVPIEPYSTNVLNVGIGQRYIILVEANASFEHGTNFWIHAHYCALATFFPTSSVGIIRYDSHNTSDPYTPPASELNQNFGCSDPDPKDLVPIVKRTVGNRVNTQEEADYLKIGLEFWPNASDPNSHIHKWMLQNTPLYLDWEDPSLKKLALDKNSSFPAETVPYFLDFETDEWVYFVITNNYSVETVSPPRQSIQSVHPIHLHGHDLLVLAQGEGSFTNDIVPNLNNPSRRDVTDVPIGGFVWIAFKVDNPGAWLIHCHIAWHASDGLALQFIEQPNKIKGLLTNAGVLPEFSQRCDEWSDWYTEVNEKVDALQEDSGI</sequence>
<dbReference type="InterPro" id="IPR011706">
    <property type="entry name" value="Cu-oxidase_C"/>
</dbReference>
<feature type="chain" id="PRO_5008267756" evidence="5">
    <location>
        <begin position="20"/>
        <end position="564"/>
    </location>
</feature>
<evidence type="ECO:0000256" key="2">
    <source>
        <dbReference type="ARBA" id="ARBA00022723"/>
    </source>
</evidence>
<proteinExistence type="inferred from homology"/>
<protein>
    <submittedName>
        <fullName evidence="9">Cu-oxidase-domain-containing protein</fullName>
    </submittedName>
</protein>
<evidence type="ECO:0000256" key="4">
    <source>
        <dbReference type="ARBA" id="ARBA00023008"/>
    </source>
</evidence>
<evidence type="ECO:0000256" key="1">
    <source>
        <dbReference type="ARBA" id="ARBA00010609"/>
    </source>
</evidence>
<dbReference type="PANTHER" id="PTHR11709:SF71">
    <property type="entry name" value="OXIDOREDUCTASE TPCJ"/>
    <property type="match status" value="1"/>
</dbReference>
<dbReference type="CDD" id="cd13880">
    <property type="entry name" value="CuRO_2_MaLCC_like"/>
    <property type="match status" value="1"/>
</dbReference>
<dbReference type="RefSeq" id="XP_018067971.1">
    <property type="nucleotide sequence ID" value="XM_018221332.1"/>
</dbReference>
<dbReference type="Gene3D" id="2.60.40.420">
    <property type="entry name" value="Cupredoxins - blue copper proteins"/>
    <property type="match status" value="3"/>
</dbReference>
<name>A0A194X097_MOLSC</name>
<dbReference type="GeneID" id="28831058"/>
<keyword evidence="2" id="KW-0479">Metal-binding</keyword>
<dbReference type="CDD" id="cd13901">
    <property type="entry name" value="CuRO_3_MaLCC_like"/>
    <property type="match status" value="1"/>
</dbReference>
<dbReference type="InterPro" id="IPR008972">
    <property type="entry name" value="Cupredoxin"/>
</dbReference>
<dbReference type="InterPro" id="IPR002355">
    <property type="entry name" value="Cu_oxidase_Cu_BS"/>
</dbReference>
<dbReference type="Pfam" id="PF00394">
    <property type="entry name" value="Cu-oxidase"/>
    <property type="match status" value="1"/>
</dbReference>
<dbReference type="Pfam" id="PF07732">
    <property type="entry name" value="Cu-oxidase_3"/>
    <property type="match status" value="1"/>
</dbReference>
<dbReference type="InterPro" id="IPR033138">
    <property type="entry name" value="Cu_oxidase_CS"/>
</dbReference>
<feature type="signal peptide" evidence="5">
    <location>
        <begin position="1"/>
        <end position="19"/>
    </location>
</feature>
<feature type="domain" description="Plastocyanin-like" evidence="7">
    <location>
        <begin position="398"/>
        <end position="522"/>
    </location>
</feature>
<dbReference type="PANTHER" id="PTHR11709">
    <property type="entry name" value="MULTI-COPPER OXIDASE"/>
    <property type="match status" value="1"/>
</dbReference>
<gene>
    <name evidence="9" type="ORF">LY89DRAFT_754511</name>
</gene>
<keyword evidence="4" id="KW-0186">Copper</keyword>
<evidence type="ECO:0000259" key="6">
    <source>
        <dbReference type="Pfam" id="PF00394"/>
    </source>
</evidence>
<keyword evidence="10" id="KW-1185">Reference proteome</keyword>
<dbReference type="InterPro" id="IPR001117">
    <property type="entry name" value="Cu-oxidase_2nd"/>
</dbReference>
<dbReference type="PROSITE" id="PS00080">
    <property type="entry name" value="MULTICOPPER_OXIDASE2"/>
    <property type="match status" value="1"/>
</dbReference>
<dbReference type="Pfam" id="PF07731">
    <property type="entry name" value="Cu-oxidase_2"/>
    <property type="match status" value="1"/>
</dbReference>
<comment type="similarity">
    <text evidence="1">Belongs to the multicopper oxidase family.</text>
</comment>
<dbReference type="InterPro" id="IPR045087">
    <property type="entry name" value="Cu-oxidase_fam"/>
</dbReference>
<dbReference type="OrthoDB" id="2121828at2759"/>
<dbReference type="GO" id="GO:0005507">
    <property type="term" value="F:copper ion binding"/>
    <property type="evidence" value="ECO:0007669"/>
    <property type="project" value="InterPro"/>
</dbReference>
<dbReference type="GO" id="GO:0016491">
    <property type="term" value="F:oxidoreductase activity"/>
    <property type="evidence" value="ECO:0007669"/>
    <property type="project" value="UniProtKB-KW"/>
</dbReference>
<evidence type="ECO:0000313" key="10">
    <source>
        <dbReference type="Proteomes" id="UP000070700"/>
    </source>
</evidence>
<dbReference type="AlphaFoldDB" id="A0A194X097"/>
<dbReference type="PROSITE" id="PS00079">
    <property type="entry name" value="MULTICOPPER_OXIDASE1"/>
    <property type="match status" value="1"/>
</dbReference>